<accession>X1VBG4</accession>
<organism evidence="1">
    <name type="scientific">marine sediment metagenome</name>
    <dbReference type="NCBI Taxonomy" id="412755"/>
    <lineage>
        <taxon>unclassified sequences</taxon>
        <taxon>metagenomes</taxon>
        <taxon>ecological metagenomes</taxon>
    </lineage>
</organism>
<dbReference type="AlphaFoldDB" id="X1VBG4"/>
<name>X1VBG4_9ZZZZ</name>
<comment type="caution">
    <text evidence="1">The sequence shown here is derived from an EMBL/GenBank/DDBJ whole genome shotgun (WGS) entry which is preliminary data.</text>
</comment>
<protein>
    <submittedName>
        <fullName evidence="1">Uncharacterized protein</fullName>
    </submittedName>
</protein>
<feature type="non-terminal residue" evidence="1">
    <location>
        <position position="79"/>
    </location>
</feature>
<dbReference type="EMBL" id="BARW01030118">
    <property type="protein sequence ID" value="GAJ03290.1"/>
    <property type="molecule type" value="Genomic_DNA"/>
</dbReference>
<proteinExistence type="predicted"/>
<sequence>MKKILLIIALTFCIFQLVVLAADIDIGMPAIDRPAGSTAEDTWVNIGNPANATGTITSIEIHVAIVLRNCEVATFYRPD</sequence>
<reference evidence="1" key="1">
    <citation type="journal article" date="2014" name="Front. Microbiol.">
        <title>High frequency of phylogenetically diverse reductive dehalogenase-homologous genes in deep subseafloor sedimentary metagenomes.</title>
        <authorList>
            <person name="Kawai M."/>
            <person name="Futagami T."/>
            <person name="Toyoda A."/>
            <person name="Takaki Y."/>
            <person name="Nishi S."/>
            <person name="Hori S."/>
            <person name="Arai W."/>
            <person name="Tsubouchi T."/>
            <person name="Morono Y."/>
            <person name="Uchiyama I."/>
            <person name="Ito T."/>
            <person name="Fujiyama A."/>
            <person name="Inagaki F."/>
            <person name="Takami H."/>
        </authorList>
    </citation>
    <scope>NUCLEOTIDE SEQUENCE</scope>
    <source>
        <strain evidence="1">Expedition CK06-06</strain>
    </source>
</reference>
<gene>
    <name evidence="1" type="ORF">S12H4_48229</name>
</gene>
<evidence type="ECO:0000313" key="1">
    <source>
        <dbReference type="EMBL" id="GAJ03290.1"/>
    </source>
</evidence>